<reference evidence="3 4" key="1">
    <citation type="journal article" date="2013" name="Genome Biol. Evol.">
        <title>Genomes of Stigonematalean cyanobacteria (subsection V) and the evolution of oxygenic photosynthesis from prokaryotes to plastids.</title>
        <authorList>
            <person name="Dagan T."/>
            <person name="Roettger M."/>
            <person name="Stucken K."/>
            <person name="Landan G."/>
            <person name="Koch R."/>
            <person name="Major P."/>
            <person name="Gould S.B."/>
            <person name="Goremykin V.V."/>
            <person name="Rippka R."/>
            <person name="Tandeau de Marsac N."/>
            <person name="Gugger M."/>
            <person name="Lockhart P.J."/>
            <person name="Allen J.F."/>
            <person name="Brune I."/>
            <person name="Maus I."/>
            <person name="Puhler A."/>
            <person name="Martin W.F."/>
        </authorList>
    </citation>
    <scope>NUCLEOTIDE SEQUENCE [LARGE SCALE GENOMIC DNA]</scope>
    <source>
        <strain evidence="3 4">PCC 7110</strain>
    </source>
</reference>
<feature type="compositionally biased region" description="Polar residues" evidence="1">
    <location>
        <begin position="9"/>
        <end position="21"/>
    </location>
</feature>
<feature type="domain" description="CobQ/CobB/MinD/ParA nucleotide binding" evidence="2">
    <location>
        <begin position="32"/>
        <end position="117"/>
    </location>
</feature>
<protein>
    <submittedName>
        <fullName evidence="3">Chromosome partitioning protein ParA</fullName>
    </submittedName>
</protein>
<sequence length="291" mass="33452">MSRSRNNKANKVMSDNNNAPANTDDKAQRRLVIVTGDKGGVGKSTFARGLLQLYVDKDIKCLAYEADQRNPQMARHFGKKYGPLVDYIDIFRRGGADELLITIEKKQDYATFLLDLPAQSGGFFEEFVKELAFFEMLKDIGCRVTMVSVISRVLDSINVLEKLYQCCQDQVDYVVVKNLFHGEEQKFERYNDSKFRQEHQGILNEIVMPDLFYKPYDFIDVHGLTFADAQTHPDTNIVIKARVKFWLSEFEEKVKPLSNLFNLDSQSTPGIYQQMAEATEKRRKEQESEAA</sequence>
<dbReference type="InterPro" id="IPR002586">
    <property type="entry name" value="CobQ/CobB/MinD/ParA_Nub-bd_dom"/>
</dbReference>
<dbReference type="SUPFAM" id="SSF52540">
    <property type="entry name" value="P-loop containing nucleoside triphosphate hydrolases"/>
    <property type="match status" value="1"/>
</dbReference>
<dbReference type="Pfam" id="PF01656">
    <property type="entry name" value="CbiA"/>
    <property type="match status" value="1"/>
</dbReference>
<dbReference type="InterPro" id="IPR027417">
    <property type="entry name" value="P-loop_NTPase"/>
</dbReference>
<dbReference type="Gene3D" id="3.40.50.300">
    <property type="entry name" value="P-loop containing nucleotide triphosphate hydrolases"/>
    <property type="match status" value="1"/>
</dbReference>
<dbReference type="Proteomes" id="UP000076925">
    <property type="component" value="Unassembled WGS sequence"/>
</dbReference>
<accession>A0A139WQ46</accession>
<evidence type="ECO:0000313" key="4">
    <source>
        <dbReference type="Proteomes" id="UP000076925"/>
    </source>
</evidence>
<dbReference type="STRING" id="128403.WA1_51055"/>
<gene>
    <name evidence="3" type="ORF">WA1_51055</name>
</gene>
<evidence type="ECO:0000256" key="1">
    <source>
        <dbReference type="SAM" id="MobiDB-lite"/>
    </source>
</evidence>
<evidence type="ECO:0000313" key="3">
    <source>
        <dbReference type="EMBL" id="KYC34547.1"/>
    </source>
</evidence>
<organism evidence="3 4">
    <name type="scientific">Scytonema hofmannii PCC 7110</name>
    <dbReference type="NCBI Taxonomy" id="128403"/>
    <lineage>
        <taxon>Bacteria</taxon>
        <taxon>Bacillati</taxon>
        <taxon>Cyanobacteriota</taxon>
        <taxon>Cyanophyceae</taxon>
        <taxon>Nostocales</taxon>
        <taxon>Scytonemataceae</taxon>
        <taxon>Scytonema</taxon>
    </lineage>
</organism>
<name>A0A139WQ46_9CYAN</name>
<dbReference type="AlphaFoldDB" id="A0A139WQ46"/>
<keyword evidence="4" id="KW-1185">Reference proteome</keyword>
<comment type="caution">
    <text evidence="3">The sequence shown here is derived from an EMBL/GenBank/DDBJ whole genome shotgun (WGS) entry which is preliminary data.</text>
</comment>
<feature type="region of interest" description="Disordered" evidence="1">
    <location>
        <begin position="1"/>
        <end position="26"/>
    </location>
</feature>
<proteinExistence type="predicted"/>
<evidence type="ECO:0000259" key="2">
    <source>
        <dbReference type="Pfam" id="PF01656"/>
    </source>
</evidence>
<dbReference type="EMBL" id="ANNX02000078">
    <property type="protein sequence ID" value="KYC34547.1"/>
    <property type="molecule type" value="Genomic_DNA"/>
</dbReference>